<dbReference type="HOGENOM" id="CLU_047671_0_0_6"/>
<organism evidence="3 4">
    <name type="scientific">Acinetobacter variabilis</name>
    <dbReference type="NCBI Taxonomy" id="70346"/>
    <lineage>
        <taxon>Bacteria</taxon>
        <taxon>Pseudomonadati</taxon>
        <taxon>Pseudomonadota</taxon>
        <taxon>Gammaproteobacteria</taxon>
        <taxon>Moraxellales</taxon>
        <taxon>Moraxellaceae</taxon>
        <taxon>Acinetobacter</taxon>
    </lineage>
</organism>
<dbReference type="EMBL" id="APPE01000006">
    <property type="protein sequence ID" value="ENV00941.1"/>
    <property type="molecule type" value="Genomic_DNA"/>
</dbReference>
<dbReference type="InterPro" id="IPR016187">
    <property type="entry name" value="CTDL_fold"/>
</dbReference>
<accession>N8VN33</accession>
<dbReference type="PATRIC" id="fig|1217710.3.peg.23"/>
<dbReference type="AlphaFoldDB" id="N8VN33"/>
<evidence type="ECO:0000259" key="2">
    <source>
        <dbReference type="Pfam" id="PF03781"/>
    </source>
</evidence>
<dbReference type="SUPFAM" id="SSF56436">
    <property type="entry name" value="C-type lectin-like"/>
    <property type="match status" value="1"/>
</dbReference>
<keyword evidence="4" id="KW-1185">Reference proteome</keyword>
<dbReference type="RefSeq" id="WP_004787875.1">
    <property type="nucleotide sequence ID" value="NZ_KB849413.1"/>
</dbReference>
<dbReference type="Gene3D" id="3.90.1580.10">
    <property type="entry name" value="paralog of FGE (formylglycine-generating enzyme)"/>
    <property type="match status" value="1"/>
</dbReference>
<gene>
    <name evidence="3" type="ORF">F969_00027</name>
</gene>
<dbReference type="InterPro" id="IPR005532">
    <property type="entry name" value="SUMF_dom"/>
</dbReference>
<name>N8VN33_9GAMM</name>
<reference evidence="3 4" key="1">
    <citation type="submission" date="2013-02" db="EMBL/GenBank/DDBJ databases">
        <title>The Genome Sequence of Acinetobacter sp. NIPH 899.</title>
        <authorList>
            <consortium name="The Broad Institute Genome Sequencing Platform"/>
            <consortium name="The Broad Institute Genome Sequencing Center for Infectious Disease"/>
            <person name="Cerqueira G."/>
            <person name="Feldgarden M."/>
            <person name="Courvalin P."/>
            <person name="Perichon B."/>
            <person name="Grillot-Courvalin C."/>
            <person name="Clermont D."/>
            <person name="Rocha E."/>
            <person name="Yoon E.-J."/>
            <person name="Nemec A."/>
            <person name="Walker B."/>
            <person name="Young S.K."/>
            <person name="Zeng Q."/>
            <person name="Gargeya S."/>
            <person name="Fitzgerald M."/>
            <person name="Haas B."/>
            <person name="Abouelleil A."/>
            <person name="Alvarado L."/>
            <person name="Arachchi H.M."/>
            <person name="Berlin A.M."/>
            <person name="Chapman S.B."/>
            <person name="Dewar J."/>
            <person name="Goldberg J."/>
            <person name="Griggs A."/>
            <person name="Gujja S."/>
            <person name="Hansen M."/>
            <person name="Howarth C."/>
            <person name="Imamovic A."/>
            <person name="Larimer J."/>
            <person name="McCowan C."/>
            <person name="Murphy C."/>
            <person name="Neiman D."/>
            <person name="Pearson M."/>
            <person name="Priest M."/>
            <person name="Roberts A."/>
            <person name="Saif S."/>
            <person name="Shea T."/>
            <person name="Sisk P."/>
            <person name="Sykes S."/>
            <person name="Wortman J."/>
            <person name="Nusbaum C."/>
            <person name="Birren B."/>
        </authorList>
    </citation>
    <scope>NUCLEOTIDE SEQUENCE [LARGE SCALE GENOMIC DNA]</scope>
    <source>
        <strain evidence="3 4">NIPH 899</strain>
    </source>
</reference>
<dbReference type="Proteomes" id="UP000013070">
    <property type="component" value="Unassembled WGS sequence"/>
</dbReference>
<feature type="region of interest" description="Disordered" evidence="1">
    <location>
        <begin position="261"/>
        <end position="282"/>
    </location>
</feature>
<feature type="region of interest" description="Disordered" evidence="1">
    <location>
        <begin position="1"/>
        <end position="21"/>
    </location>
</feature>
<evidence type="ECO:0000313" key="3">
    <source>
        <dbReference type="EMBL" id="ENV00941.1"/>
    </source>
</evidence>
<sequence length="460" mass="48326">MAKKDINLGTQPTGAGGDTNRSANVKINANFTELYKAMGAVLNKANSGAEGTVLPEALPIANGGTGATKVADARSNLGLGSVDNTADKDKPVSTKQAEAITSAVAGLTILIKDSLRQSVEAASGGEQTVLYTAKGQPTYMNIIKKFDMSTIDPSLSGTHPAFVVNGKEKAEIFIGTYQGRIVDGELLSLPNVEPTTSTNFENFLAAARASGAGHHLITNAEWSAIALQCFKDNKQPMGNTYYGRSSENPLLIGRRADGLNPGDTSGSARTLTGSGPVEWRHNGKENGIADLAGNVWEWNSGMRIFNGEIQVIADNNAANHTIDLGATSAQWKAIDGETGNLVTPDGNGTTVGTIKYADGGTADYTINGSNFGGIRNLSTTKPVTAVALARLKSLCLYPLVEDAAKFNSDYFSKNMADERLPIRGGFWGYAASAGVFALDLRNARSLTSTRLGARPAFVNL</sequence>
<dbReference type="Pfam" id="PF03781">
    <property type="entry name" value="FGE-sulfatase"/>
    <property type="match status" value="1"/>
</dbReference>
<feature type="compositionally biased region" description="Polar residues" evidence="1">
    <location>
        <begin position="262"/>
        <end position="273"/>
    </location>
</feature>
<comment type="caution">
    <text evidence="3">The sequence shown here is derived from an EMBL/GenBank/DDBJ whole genome shotgun (WGS) entry which is preliminary data.</text>
</comment>
<dbReference type="eggNOG" id="COG1262">
    <property type="taxonomic scope" value="Bacteria"/>
</dbReference>
<feature type="compositionally biased region" description="Polar residues" evidence="1">
    <location>
        <begin position="8"/>
        <end position="21"/>
    </location>
</feature>
<feature type="domain" description="Sulfatase-modifying factor enzyme-like" evidence="2">
    <location>
        <begin position="205"/>
        <end position="300"/>
    </location>
</feature>
<dbReference type="InterPro" id="IPR042095">
    <property type="entry name" value="SUMF_sf"/>
</dbReference>
<proteinExistence type="predicted"/>
<evidence type="ECO:0000313" key="4">
    <source>
        <dbReference type="Proteomes" id="UP000013070"/>
    </source>
</evidence>
<protein>
    <recommendedName>
        <fullName evidence="2">Sulfatase-modifying factor enzyme-like domain-containing protein</fullName>
    </recommendedName>
</protein>
<evidence type="ECO:0000256" key="1">
    <source>
        <dbReference type="SAM" id="MobiDB-lite"/>
    </source>
</evidence>